<feature type="binding site" evidence="6">
    <location>
        <begin position="42"/>
        <end position="44"/>
    </location>
    <ligand>
        <name>ATP</name>
        <dbReference type="ChEBI" id="CHEBI:30616"/>
    </ligand>
</feature>
<dbReference type="PANTHER" id="PTHR42749">
    <property type="entry name" value="CELL SHAPE-DETERMINING PROTEIN MREB"/>
    <property type="match status" value="1"/>
</dbReference>
<dbReference type="Pfam" id="PF06723">
    <property type="entry name" value="MreB_Mbl"/>
    <property type="match status" value="1"/>
</dbReference>
<evidence type="ECO:0000256" key="1">
    <source>
        <dbReference type="ARBA" id="ARBA00022490"/>
    </source>
</evidence>
<feature type="binding site" evidence="6">
    <location>
        <begin position="234"/>
        <end position="237"/>
    </location>
    <ligand>
        <name>ATP</name>
        <dbReference type="ChEBI" id="CHEBI:30616"/>
    </ligand>
</feature>
<dbReference type="Gene3D" id="3.30.420.40">
    <property type="match status" value="2"/>
</dbReference>
<keyword evidence="4 6" id="KW-0133">Cell shape</keyword>
<evidence type="ECO:0000256" key="5">
    <source>
        <dbReference type="ARBA" id="ARBA00023458"/>
    </source>
</evidence>
<dbReference type="Proteomes" id="UP000050929">
    <property type="component" value="Unassembled WGS sequence"/>
</dbReference>
<keyword evidence="7" id="KW-0472">Membrane</keyword>
<keyword evidence="7" id="KW-1133">Transmembrane helix</keyword>
<dbReference type="PANTHER" id="PTHR42749:SF4">
    <property type="entry name" value="CELL SHAPE-DETERMINING PROTEIN MBL"/>
    <property type="match status" value="1"/>
</dbReference>
<accession>A0A0R1J0I0</accession>
<dbReference type="GO" id="GO:0008360">
    <property type="term" value="P:regulation of cell shape"/>
    <property type="evidence" value="ECO:0007669"/>
    <property type="project" value="UniProtKB-UniRule"/>
</dbReference>
<dbReference type="PRINTS" id="PR01652">
    <property type="entry name" value="SHAPEPROTEIN"/>
</dbReference>
<evidence type="ECO:0000256" key="6">
    <source>
        <dbReference type="HAMAP-Rule" id="MF_02207"/>
    </source>
</evidence>
<feature type="transmembrane region" description="Helical" evidence="7">
    <location>
        <begin position="6"/>
        <end position="25"/>
    </location>
</feature>
<protein>
    <recommendedName>
        <fullName evidence="6">Cell shape-determining protein MreB</fullName>
    </recommendedName>
</protein>
<dbReference type="STRING" id="1423811.FC72_GL000298"/>
<dbReference type="NCBIfam" id="TIGR00904">
    <property type="entry name" value="mreB"/>
    <property type="match status" value="1"/>
</dbReference>
<dbReference type="HAMAP" id="MF_02207">
    <property type="entry name" value="MreB"/>
    <property type="match status" value="1"/>
</dbReference>
<evidence type="ECO:0000313" key="8">
    <source>
        <dbReference type="EMBL" id="KRK64571.1"/>
    </source>
</evidence>
<keyword evidence="9" id="KW-1185">Reference proteome</keyword>
<comment type="subunit">
    <text evidence="6">Forms polymers.</text>
</comment>
<keyword evidence="1 6" id="KW-0963">Cytoplasm</keyword>
<comment type="function">
    <text evidence="6">Forms membrane-associated dynamic filaments that are essential for cell shape determination. Acts by regulating cell wall synthesis and cell elongation, and thus cell shape. A feedback loop between cell geometry and MreB localization may maintain elongated cell shape by targeting cell wall growth to regions of negative cell wall curvature.</text>
</comment>
<name>A0A0R1J0I0_9LACO</name>
<evidence type="ECO:0000313" key="9">
    <source>
        <dbReference type="Proteomes" id="UP000050929"/>
    </source>
</evidence>
<feature type="binding site" evidence="6">
    <location>
        <begin position="186"/>
        <end position="188"/>
    </location>
    <ligand>
        <name>ATP</name>
        <dbReference type="ChEBI" id="CHEBI:30616"/>
    </ligand>
</feature>
<gene>
    <name evidence="6" type="primary">mreB</name>
    <name evidence="8" type="ORF">FC72_GL000298</name>
</gene>
<evidence type="ECO:0000256" key="2">
    <source>
        <dbReference type="ARBA" id="ARBA00022741"/>
    </source>
</evidence>
<evidence type="ECO:0000256" key="7">
    <source>
        <dbReference type="SAM" id="Phobius"/>
    </source>
</evidence>
<dbReference type="SUPFAM" id="SSF53067">
    <property type="entry name" value="Actin-like ATPase domain"/>
    <property type="match status" value="2"/>
</dbReference>
<dbReference type="PATRIC" id="fig|1423811.3.peg.298"/>
<keyword evidence="3 6" id="KW-0067">ATP-binding</keyword>
<dbReference type="InterPro" id="IPR043129">
    <property type="entry name" value="ATPase_NBD"/>
</dbReference>
<feature type="binding site" evidence="6">
    <location>
        <begin position="314"/>
        <end position="317"/>
    </location>
    <ligand>
        <name>ATP</name>
        <dbReference type="ChEBI" id="CHEBI:30616"/>
    </ligand>
</feature>
<comment type="subcellular location">
    <subcellularLocation>
        <location evidence="6">Cytoplasm</location>
    </subcellularLocation>
    <text evidence="6">Membrane-associated.</text>
</comment>
<dbReference type="InterPro" id="IPR004753">
    <property type="entry name" value="MreB"/>
</dbReference>
<dbReference type="GO" id="GO:0000902">
    <property type="term" value="P:cell morphogenesis"/>
    <property type="evidence" value="ECO:0007669"/>
    <property type="project" value="InterPro"/>
</dbReference>
<reference evidence="8 9" key="1">
    <citation type="journal article" date="2015" name="Genome Announc.">
        <title>Expanding the biotechnology potential of lactobacilli through comparative genomics of 213 strains and associated genera.</title>
        <authorList>
            <person name="Sun Z."/>
            <person name="Harris H.M."/>
            <person name="McCann A."/>
            <person name="Guo C."/>
            <person name="Argimon S."/>
            <person name="Zhang W."/>
            <person name="Yang X."/>
            <person name="Jeffery I.B."/>
            <person name="Cooney J.C."/>
            <person name="Kagawa T.F."/>
            <person name="Liu W."/>
            <person name="Song Y."/>
            <person name="Salvetti E."/>
            <person name="Wrobel A."/>
            <person name="Rasinkangas P."/>
            <person name="Parkhill J."/>
            <person name="Rea M.C."/>
            <person name="O'Sullivan O."/>
            <person name="Ritari J."/>
            <person name="Douillard F.P."/>
            <person name="Paul Ross R."/>
            <person name="Yang R."/>
            <person name="Briner A.E."/>
            <person name="Felis G.E."/>
            <person name="de Vos W.M."/>
            <person name="Barrangou R."/>
            <person name="Klaenhammer T.R."/>
            <person name="Caufield P.W."/>
            <person name="Cui Y."/>
            <person name="Zhang H."/>
            <person name="O'Toole P.W."/>
        </authorList>
    </citation>
    <scope>NUCLEOTIDE SEQUENCE [LARGE SCALE GENOMIC DNA]</scope>
    <source>
        <strain evidence="8 9">DSM 20183</strain>
    </source>
</reference>
<sequence>MVDPLSFFIRGNLLMALVMIYFFCLDFGGYSMSKYLGIDLGTANVLIDVKGEGIVLNEPSVVAINTKNDDVVAVGQDAYQMVGRTPANIKAVRPLKDGVIADFNITEKMLQYFIDKLNVRSRFSKPTIMICAPTNVTPVEQKSIIEAAEQAGGGKVYLQFEPKVAAVGAGLDIFKPQGNMVIDIGGGTSDIAVLSMGDVVTSRSLRFAGDKMTSAIQAYVKSNHSLIIGERTAEQIKIEIGSALEADDKVTFSASGIDIVTGLPKEITVNEKEIEDALHDGVLQIVDAAKGVLEQTPPELSADIIDRGIMLTGGGSLLKNLDKLLAEQLEVPVLMTESPLDSVALGTGILLENIEKHKKY</sequence>
<comment type="caution">
    <text evidence="8">The sequence shown here is derived from an EMBL/GenBank/DDBJ whole genome shotgun (WGS) entry which is preliminary data.</text>
</comment>
<evidence type="ECO:0000256" key="3">
    <source>
        <dbReference type="ARBA" id="ARBA00022840"/>
    </source>
</evidence>
<keyword evidence="7" id="KW-0812">Transmembrane</keyword>
<dbReference type="InterPro" id="IPR056546">
    <property type="entry name" value="MreB_MamK-like"/>
</dbReference>
<dbReference type="CDD" id="cd10225">
    <property type="entry name" value="ASKHA_NBD_MreB-like"/>
    <property type="match status" value="1"/>
</dbReference>
<evidence type="ECO:0000256" key="4">
    <source>
        <dbReference type="ARBA" id="ARBA00022960"/>
    </source>
</evidence>
<dbReference type="GO" id="GO:0005737">
    <property type="term" value="C:cytoplasm"/>
    <property type="evidence" value="ECO:0007669"/>
    <property type="project" value="UniProtKB-SubCell"/>
</dbReference>
<dbReference type="AlphaFoldDB" id="A0A0R1J0I0"/>
<proteinExistence type="inferred from homology"/>
<organism evidence="8 9">
    <name type="scientific">Companilactobacillus tucceti DSM 20183</name>
    <dbReference type="NCBI Taxonomy" id="1423811"/>
    <lineage>
        <taxon>Bacteria</taxon>
        <taxon>Bacillati</taxon>
        <taxon>Bacillota</taxon>
        <taxon>Bacilli</taxon>
        <taxon>Lactobacillales</taxon>
        <taxon>Lactobacillaceae</taxon>
        <taxon>Companilactobacillus</taxon>
    </lineage>
</organism>
<comment type="similarity">
    <text evidence="5 6">Belongs to the FtsA/MreB family.</text>
</comment>
<keyword evidence="2 6" id="KW-0547">Nucleotide-binding</keyword>
<dbReference type="EMBL" id="AZDG01000010">
    <property type="protein sequence ID" value="KRK64571.1"/>
    <property type="molecule type" value="Genomic_DNA"/>
</dbReference>
<dbReference type="NCBIfam" id="NF010539">
    <property type="entry name" value="PRK13927.1"/>
    <property type="match status" value="1"/>
</dbReference>
<dbReference type="GO" id="GO:0005524">
    <property type="term" value="F:ATP binding"/>
    <property type="evidence" value="ECO:0007669"/>
    <property type="project" value="UniProtKB-KW"/>
</dbReference>